<evidence type="ECO:0000256" key="7">
    <source>
        <dbReference type="ARBA" id="ARBA00032230"/>
    </source>
</evidence>
<evidence type="ECO:0000313" key="11">
    <source>
        <dbReference type="Proteomes" id="UP000246303"/>
    </source>
</evidence>
<dbReference type="SUPFAM" id="SSF49303">
    <property type="entry name" value="beta-Galactosidase/glucuronidase domain"/>
    <property type="match status" value="2"/>
</dbReference>
<dbReference type="PANTHER" id="PTHR46323">
    <property type="entry name" value="BETA-GALACTOSIDASE"/>
    <property type="match status" value="1"/>
</dbReference>
<evidence type="ECO:0000313" key="10">
    <source>
        <dbReference type="EMBL" id="PXA69665.1"/>
    </source>
</evidence>
<dbReference type="SUPFAM" id="SSF49785">
    <property type="entry name" value="Galactose-binding domain-like"/>
    <property type="match status" value="1"/>
</dbReference>
<dbReference type="PROSITE" id="PS00608">
    <property type="entry name" value="GLYCOSYL_HYDROL_F2_2"/>
    <property type="match status" value="1"/>
</dbReference>
<protein>
    <recommendedName>
        <fullName evidence="4">Beta-galactosidase</fullName>
        <ecNumber evidence="3">3.2.1.23</ecNumber>
    </recommendedName>
    <alternativeName>
        <fullName evidence="7">Lactase</fullName>
    </alternativeName>
</protein>
<evidence type="ECO:0000256" key="4">
    <source>
        <dbReference type="ARBA" id="ARBA00013303"/>
    </source>
</evidence>
<dbReference type="InterPro" id="IPR008979">
    <property type="entry name" value="Galactose-bd-like_sf"/>
</dbReference>
<name>A0A2V3DXR2_9MICC</name>
<dbReference type="InterPro" id="IPR013783">
    <property type="entry name" value="Ig-like_fold"/>
</dbReference>
<dbReference type="EC" id="3.2.1.23" evidence="3"/>
<feature type="region of interest" description="Disordered" evidence="8">
    <location>
        <begin position="731"/>
        <end position="755"/>
    </location>
</feature>
<dbReference type="InterPro" id="IPR006103">
    <property type="entry name" value="Glyco_hydro_2_cat"/>
</dbReference>
<dbReference type="EMBL" id="QHLZ01000001">
    <property type="protein sequence ID" value="PXA69665.1"/>
    <property type="molecule type" value="Genomic_DNA"/>
</dbReference>
<comment type="catalytic activity">
    <reaction evidence="1">
        <text>Hydrolysis of terminal non-reducing beta-D-galactose residues in beta-D-galactosides.</text>
        <dbReference type="EC" id="3.2.1.23"/>
    </reaction>
</comment>
<dbReference type="AlphaFoldDB" id="A0A2V3DXR2"/>
<dbReference type="SMART" id="SM01038">
    <property type="entry name" value="Bgal_small_N"/>
    <property type="match status" value="1"/>
</dbReference>
<feature type="domain" description="Beta galactosidase small chain/" evidence="9">
    <location>
        <begin position="701"/>
        <end position="969"/>
    </location>
</feature>
<evidence type="ECO:0000256" key="1">
    <source>
        <dbReference type="ARBA" id="ARBA00001412"/>
    </source>
</evidence>
<accession>A0A2V3DXR2</accession>
<dbReference type="PANTHER" id="PTHR46323:SF2">
    <property type="entry name" value="BETA-GALACTOSIDASE"/>
    <property type="match status" value="1"/>
</dbReference>
<keyword evidence="5 10" id="KW-0378">Hydrolase</keyword>
<reference evidence="10 11" key="1">
    <citation type="submission" date="2018-05" db="EMBL/GenBank/DDBJ databases">
        <title>Genetic diversity of glacier-inhabiting Cryobacterium bacteria in China and description of Cryobacterium mengkeensis sp. nov. and Arthrobacter glacialis sp. nov.</title>
        <authorList>
            <person name="Liu Q."/>
            <person name="Xin Y.-H."/>
        </authorList>
    </citation>
    <scope>NUCLEOTIDE SEQUENCE [LARGE SCALE GENOMIC DNA]</scope>
    <source>
        <strain evidence="10 11">GP3</strain>
    </source>
</reference>
<dbReference type="InterPro" id="IPR014718">
    <property type="entry name" value="GH-type_carb-bd"/>
</dbReference>
<dbReference type="Gene3D" id="2.70.98.10">
    <property type="match status" value="1"/>
</dbReference>
<dbReference type="InterPro" id="IPR011013">
    <property type="entry name" value="Gal_mutarotase_sf_dom"/>
</dbReference>
<dbReference type="Pfam" id="PF02929">
    <property type="entry name" value="Bgal_small_N"/>
    <property type="match status" value="1"/>
</dbReference>
<comment type="caution">
    <text evidence="10">The sequence shown here is derived from an EMBL/GenBank/DDBJ whole genome shotgun (WGS) entry which is preliminary data.</text>
</comment>
<dbReference type="Gene3D" id="2.60.40.10">
    <property type="entry name" value="Immunoglobulins"/>
    <property type="match status" value="2"/>
</dbReference>
<evidence type="ECO:0000256" key="5">
    <source>
        <dbReference type="ARBA" id="ARBA00022801"/>
    </source>
</evidence>
<dbReference type="GO" id="GO:0004565">
    <property type="term" value="F:beta-galactosidase activity"/>
    <property type="evidence" value="ECO:0007669"/>
    <property type="project" value="UniProtKB-EC"/>
</dbReference>
<dbReference type="GO" id="GO:0030246">
    <property type="term" value="F:carbohydrate binding"/>
    <property type="evidence" value="ECO:0007669"/>
    <property type="project" value="InterPro"/>
</dbReference>
<dbReference type="OrthoDB" id="9762066at2"/>
<keyword evidence="6" id="KW-0326">Glycosidase</keyword>
<evidence type="ECO:0000256" key="2">
    <source>
        <dbReference type="ARBA" id="ARBA00007401"/>
    </source>
</evidence>
<dbReference type="Pfam" id="PF02836">
    <property type="entry name" value="Glyco_hydro_2_C"/>
    <property type="match status" value="1"/>
</dbReference>
<evidence type="ECO:0000256" key="8">
    <source>
        <dbReference type="SAM" id="MobiDB-lite"/>
    </source>
</evidence>
<dbReference type="SUPFAM" id="SSF74650">
    <property type="entry name" value="Galactose mutarotase-like"/>
    <property type="match status" value="1"/>
</dbReference>
<dbReference type="PRINTS" id="PR00132">
    <property type="entry name" value="GLHYDRLASE2"/>
</dbReference>
<dbReference type="InterPro" id="IPR036156">
    <property type="entry name" value="Beta-gal/glucu_dom_sf"/>
</dbReference>
<keyword evidence="11" id="KW-1185">Reference proteome</keyword>
<dbReference type="InterPro" id="IPR050347">
    <property type="entry name" value="Bact_Beta-galactosidase"/>
</dbReference>
<dbReference type="InterPro" id="IPR023232">
    <property type="entry name" value="Glyco_hydro_2_AS"/>
</dbReference>
<dbReference type="Gene3D" id="2.60.120.260">
    <property type="entry name" value="Galactose-binding domain-like"/>
    <property type="match status" value="1"/>
</dbReference>
<dbReference type="InterPro" id="IPR017853">
    <property type="entry name" value="GH"/>
</dbReference>
<dbReference type="GO" id="GO:0009341">
    <property type="term" value="C:beta-galactosidase complex"/>
    <property type="evidence" value="ECO:0007669"/>
    <property type="project" value="InterPro"/>
</dbReference>
<evidence type="ECO:0000256" key="3">
    <source>
        <dbReference type="ARBA" id="ARBA00012756"/>
    </source>
</evidence>
<organism evidence="10 11">
    <name type="scientific">Arthrobacter psychrochitiniphilus</name>
    <dbReference type="NCBI Taxonomy" id="291045"/>
    <lineage>
        <taxon>Bacteria</taxon>
        <taxon>Bacillati</taxon>
        <taxon>Actinomycetota</taxon>
        <taxon>Actinomycetes</taxon>
        <taxon>Micrococcales</taxon>
        <taxon>Micrococcaceae</taxon>
        <taxon>Arthrobacter</taxon>
    </lineage>
</organism>
<dbReference type="Proteomes" id="UP000246303">
    <property type="component" value="Unassembled WGS sequence"/>
</dbReference>
<dbReference type="GO" id="GO:0005990">
    <property type="term" value="P:lactose catabolic process"/>
    <property type="evidence" value="ECO:0007669"/>
    <property type="project" value="TreeGrafter"/>
</dbReference>
<dbReference type="Gene3D" id="3.20.20.80">
    <property type="entry name" value="Glycosidases"/>
    <property type="match status" value="1"/>
</dbReference>
<dbReference type="SUPFAM" id="SSF51445">
    <property type="entry name" value="(Trans)glycosidases"/>
    <property type="match status" value="1"/>
</dbReference>
<dbReference type="InterPro" id="IPR004199">
    <property type="entry name" value="B-gal_small/dom_5"/>
</dbReference>
<sequence>MMDLTNPGPGTGSLPPRAHVEDGLPTLSLNGDWRFHYSDSLAQAPEGIESEGFNDVVWDCLPVPSNWNFHGHGAPVYTNVQFPFPLDPPFVPDANPVGDYRLAFEVGAEFLAGALLRFDGIDNAGTVWLNGALLGTTRGSKLPAEFDVSGLLRLGTNVLVVRVAQFSAASYLEDQDAWWLPGIFRDVTLLAHPAGAVRDVFVHAGYTAAGTGTLRVELDPPMPGAKVEIPALGFKAPLNGAALQGTALDVGVVKPWSAESPSLYELRISTPAQTLRLNVGFRTITVQDAQIKLNGVPLLFRGVNRHEHNPDLGRTVPAEQVLRELKLMKQHNINAIRTAHYAPHPFLLQAADELGFYIIDECDYETHGFEDGQWAGNPSAEPQYRAALLDRMQRLVERDKNHPCVIMWSLGNESGKGENLAAMAEWTKARDPERLVHYEGDWACPYVDVYSRMYLKPADVELIGRQEESPLPDAIQDTHRRNLPFILCEYVHSMGNGPGGLQEYQDLFDKYPRLQGGFVWEWIEHGIRQHTPDGEAYFAYGGDFGEKVHDGNFVIDGMISADLDPRPGLLDYKKVVEPLALSVSHDWRTLTVRNKYDFLDTSHLAFIWRVESASGRITHGTLLVPVTAAGEQTGVVLPLEVHAELAAQRVLTISAVLATDQPWAPAGHEIAWTQQGSPQAPRPALLAHGAPDIARQGHVLSFGPATFSLMTGELSSFKGIALNGPRLTLWRSPTDNDNGKDHAQPGSPRPATTWEDAGLPLLEGRLQSMAHDAGELHVRVRYGVPVARHHVDVDYLWRTDGTAMELSANLTPSTGWGRTWPRVGFDFQLPGEFSQASWTGFGPGQKYPDTGMAAQLGWFSASLEELEVPYVRPQENGARAGVSQLQLATERGGGQSLTFQGTDFSFTLRPWSQEVLSAARHTPDLVADGISYLTLDAAVHGIGTASCGPGVLPPYQLAPAPLSFKVLLS</sequence>
<dbReference type="InterPro" id="IPR006101">
    <property type="entry name" value="Glyco_hydro_2"/>
</dbReference>
<gene>
    <name evidence="10" type="ORF">CVS29_02815</name>
</gene>
<dbReference type="InterPro" id="IPR032312">
    <property type="entry name" value="LacZ_4"/>
</dbReference>
<proteinExistence type="inferred from homology"/>
<evidence type="ECO:0000259" key="9">
    <source>
        <dbReference type="SMART" id="SM01038"/>
    </source>
</evidence>
<comment type="similarity">
    <text evidence="2">Belongs to the glycosyl hydrolase 2 family.</text>
</comment>
<dbReference type="InterPro" id="IPR006104">
    <property type="entry name" value="Glyco_hydro_2_N"/>
</dbReference>
<dbReference type="Pfam" id="PF16353">
    <property type="entry name" value="LacZ_4"/>
    <property type="match status" value="1"/>
</dbReference>
<dbReference type="Pfam" id="PF02837">
    <property type="entry name" value="Glyco_hydro_2_N"/>
    <property type="match status" value="1"/>
</dbReference>
<feature type="region of interest" description="Disordered" evidence="8">
    <location>
        <begin position="1"/>
        <end position="21"/>
    </location>
</feature>
<evidence type="ECO:0000256" key="6">
    <source>
        <dbReference type="ARBA" id="ARBA00023295"/>
    </source>
</evidence>